<protein>
    <recommendedName>
        <fullName evidence="4">Lipoprotein</fullName>
    </recommendedName>
</protein>
<reference evidence="2 3" key="1">
    <citation type="submission" date="2017-05" db="EMBL/GenBank/DDBJ databases">
        <authorList>
            <person name="Varghese N."/>
            <person name="Submissions S."/>
        </authorList>
    </citation>
    <scope>NUCLEOTIDE SEQUENCE [LARGE SCALE GENOMIC DNA]</scope>
    <source>
        <strain evidence="2 3">DSM 15949</strain>
    </source>
</reference>
<gene>
    <name evidence="2" type="ORF">SAMN06265374_1635</name>
</gene>
<evidence type="ECO:0000313" key="3">
    <source>
        <dbReference type="Proteomes" id="UP001157914"/>
    </source>
</evidence>
<name>A0ABY1NRC1_9HYPH</name>
<feature type="compositionally biased region" description="Gly residues" evidence="1">
    <location>
        <begin position="60"/>
        <end position="85"/>
    </location>
</feature>
<evidence type="ECO:0000256" key="1">
    <source>
        <dbReference type="SAM" id="MobiDB-lite"/>
    </source>
</evidence>
<keyword evidence="3" id="KW-1185">Reference proteome</keyword>
<evidence type="ECO:0000313" key="2">
    <source>
        <dbReference type="EMBL" id="SMP15902.1"/>
    </source>
</evidence>
<dbReference type="PROSITE" id="PS51257">
    <property type="entry name" value="PROKAR_LIPOPROTEIN"/>
    <property type="match status" value="1"/>
</dbReference>
<proteinExistence type="predicted"/>
<feature type="region of interest" description="Disordered" evidence="1">
    <location>
        <begin position="24"/>
        <end position="85"/>
    </location>
</feature>
<accession>A0ABY1NRC1</accession>
<feature type="compositionally biased region" description="Low complexity" evidence="1">
    <location>
        <begin position="24"/>
        <end position="41"/>
    </location>
</feature>
<evidence type="ECO:0008006" key="4">
    <source>
        <dbReference type="Google" id="ProtNLM"/>
    </source>
</evidence>
<dbReference type="Proteomes" id="UP001157914">
    <property type="component" value="Unassembled WGS sequence"/>
</dbReference>
<organism evidence="2 3">
    <name type="scientific">Roseibium denhamense</name>
    <dbReference type="NCBI Taxonomy" id="76305"/>
    <lineage>
        <taxon>Bacteria</taxon>
        <taxon>Pseudomonadati</taxon>
        <taxon>Pseudomonadota</taxon>
        <taxon>Alphaproteobacteria</taxon>
        <taxon>Hyphomicrobiales</taxon>
        <taxon>Stappiaceae</taxon>
        <taxon>Roseibium</taxon>
    </lineage>
</organism>
<dbReference type="RefSeq" id="WP_283404438.1">
    <property type="nucleotide sequence ID" value="NZ_BAAAEA010000003.1"/>
</dbReference>
<comment type="caution">
    <text evidence="2">The sequence shown here is derived from an EMBL/GenBank/DDBJ whole genome shotgun (WGS) entry which is preliminary data.</text>
</comment>
<dbReference type="EMBL" id="FXTT01000002">
    <property type="protein sequence ID" value="SMP15902.1"/>
    <property type="molecule type" value="Genomic_DNA"/>
</dbReference>
<sequence length="85" mass="7771">MTVQKLILAGVGTALLALTGCQTQQQSAAPAAATPAAASPQVDRGPQAVPANQRLNSGGNDSGGGGNSGGGGSDGPGGGGGGSWG</sequence>